<keyword evidence="16" id="KW-1185">Reference proteome</keyword>
<dbReference type="Pfam" id="PF00098">
    <property type="entry name" value="zf-CCHC"/>
    <property type="match status" value="1"/>
</dbReference>
<dbReference type="CDD" id="cd01647">
    <property type="entry name" value="RT_LTR"/>
    <property type="match status" value="1"/>
</dbReference>
<dbReference type="InterPro" id="IPR000953">
    <property type="entry name" value="Chromo/chromo_shadow_dom"/>
</dbReference>
<keyword evidence="8" id="KW-0548">Nucleotidyltransferase</keyword>
<feature type="domain" description="Chromo" evidence="13">
    <location>
        <begin position="601"/>
        <end position="659"/>
    </location>
</feature>
<evidence type="ECO:0000256" key="6">
    <source>
        <dbReference type="ARBA" id="ARBA00022908"/>
    </source>
</evidence>
<keyword evidence="11" id="KW-0511">Multifunctional enzyme</keyword>
<dbReference type="Proteomes" id="UP000006038">
    <property type="component" value="Unassembled WGS sequence"/>
</dbReference>
<dbReference type="SUPFAM" id="SSF56672">
    <property type="entry name" value="DNA/RNA polymerases"/>
    <property type="match status" value="1"/>
</dbReference>
<dbReference type="PANTHER" id="PTHR37984:SF5">
    <property type="entry name" value="PROTEIN NYNRIN-LIKE"/>
    <property type="match status" value="1"/>
</dbReference>
<evidence type="ECO:0000313" key="15">
    <source>
        <dbReference type="EnsemblPlants" id="OB02G22970.1"/>
    </source>
</evidence>
<keyword evidence="8" id="KW-0808">Transferase</keyword>
<keyword evidence="4" id="KW-0378">Hydrolase</keyword>
<keyword evidence="6" id="KW-0229">DNA integration</keyword>
<dbReference type="InterPro" id="IPR043502">
    <property type="entry name" value="DNA/RNA_pol_sf"/>
</dbReference>
<evidence type="ECO:0000256" key="7">
    <source>
        <dbReference type="ARBA" id="ARBA00022918"/>
    </source>
</evidence>
<dbReference type="Pfam" id="PF17921">
    <property type="entry name" value="Integrase_H2C2"/>
    <property type="match status" value="1"/>
</dbReference>
<dbReference type="GO" id="GO:0003964">
    <property type="term" value="F:RNA-directed DNA polymerase activity"/>
    <property type="evidence" value="ECO:0007669"/>
    <property type="project" value="UniProtKB-KW"/>
</dbReference>
<keyword evidence="7" id="KW-0695">RNA-directed DNA polymerase</keyword>
<dbReference type="PROSITE" id="PS50013">
    <property type="entry name" value="CHROMO_2"/>
    <property type="match status" value="1"/>
</dbReference>
<keyword evidence="10" id="KW-0233">DNA recombination</keyword>
<dbReference type="PANTHER" id="PTHR37984">
    <property type="entry name" value="PROTEIN CBG26694"/>
    <property type="match status" value="1"/>
</dbReference>
<evidence type="ECO:0000256" key="3">
    <source>
        <dbReference type="ARBA" id="ARBA00022750"/>
    </source>
</evidence>
<keyword evidence="12" id="KW-0862">Zinc</keyword>
<dbReference type="Gene3D" id="4.10.60.10">
    <property type="entry name" value="Zinc finger, CCHC-type"/>
    <property type="match status" value="1"/>
</dbReference>
<dbReference type="Gramene" id="OB02G22970.1">
    <property type="protein sequence ID" value="OB02G22970.1"/>
    <property type="gene ID" value="OB02G22970"/>
</dbReference>
<dbReference type="EnsemblPlants" id="OB02G22970.1">
    <property type="protein sequence ID" value="OB02G22970.1"/>
    <property type="gene ID" value="OB02G22970"/>
</dbReference>
<dbReference type="InterPro" id="IPR016197">
    <property type="entry name" value="Chromo-like_dom_sf"/>
</dbReference>
<dbReference type="InterPro" id="IPR056924">
    <property type="entry name" value="SH3_Tf2-1"/>
</dbReference>
<accession>J3LCD0</accession>
<dbReference type="GO" id="GO:0003677">
    <property type="term" value="F:DNA binding"/>
    <property type="evidence" value="ECO:0007669"/>
    <property type="project" value="UniProtKB-KW"/>
</dbReference>
<evidence type="ECO:0000313" key="16">
    <source>
        <dbReference type="Proteomes" id="UP000006038"/>
    </source>
</evidence>
<evidence type="ECO:0000256" key="11">
    <source>
        <dbReference type="ARBA" id="ARBA00023268"/>
    </source>
</evidence>
<dbReference type="Pfam" id="PF00078">
    <property type="entry name" value="RVT_1"/>
    <property type="match status" value="1"/>
</dbReference>
<dbReference type="Gene3D" id="3.10.10.10">
    <property type="entry name" value="HIV Type 1 Reverse Transcriptase, subunit A, domain 1"/>
    <property type="match status" value="1"/>
</dbReference>
<dbReference type="AlphaFoldDB" id="J3LCD0"/>
<dbReference type="FunFam" id="3.30.70.270:FF:000003">
    <property type="entry name" value="Transposon Ty3-G Gag-Pol polyprotein"/>
    <property type="match status" value="1"/>
</dbReference>
<reference evidence="15" key="1">
    <citation type="submission" date="2013-04" db="UniProtKB">
        <authorList>
            <consortium name="EnsemblPlants"/>
        </authorList>
    </citation>
    <scope>IDENTIFICATION</scope>
</reference>
<evidence type="ECO:0000259" key="14">
    <source>
        <dbReference type="PROSITE" id="PS50158"/>
    </source>
</evidence>
<dbReference type="GO" id="GO:0006508">
    <property type="term" value="P:proteolysis"/>
    <property type="evidence" value="ECO:0007669"/>
    <property type="project" value="UniProtKB-KW"/>
</dbReference>
<dbReference type="InterPro" id="IPR043128">
    <property type="entry name" value="Rev_trsase/Diguanyl_cyclase"/>
</dbReference>
<dbReference type="Pfam" id="PF17919">
    <property type="entry name" value="RT_RNaseH_2"/>
    <property type="match status" value="1"/>
</dbReference>
<dbReference type="SUPFAM" id="SSF57756">
    <property type="entry name" value="Retrovirus zinc finger-like domains"/>
    <property type="match status" value="1"/>
</dbReference>
<dbReference type="InterPro" id="IPR000477">
    <property type="entry name" value="RT_dom"/>
</dbReference>
<dbReference type="InterPro" id="IPR001878">
    <property type="entry name" value="Znf_CCHC"/>
</dbReference>
<evidence type="ECO:0000256" key="12">
    <source>
        <dbReference type="PROSITE-ProRule" id="PRU00047"/>
    </source>
</evidence>
<evidence type="ECO:0000256" key="8">
    <source>
        <dbReference type="ARBA" id="ARBA00022932"/>
    </source>
</evidence>
<dbReference type="GO" id="GO:0006310">
    <property type="term" value="P:DNA recombination"/>
    <property type="evidence" value="ECO:0007669"/>
    <property type="project" value="UniProtKB-KW"/>
</dbReference>
<evidence type="ECO:0000256" key="10">
    <source>
        <dbReference type="ARBA" id="ARBA00023172"/>
    </source>
</evidence>
<keyword evidence="2" id="KW-0479">Metal-binding</keyword>
<dbReference type="GO" id="GO:0015074">
    <property type="term" value="P:DNA integration"/>
    <property type="evidence" value="ECO:0007669"/>
    <property type="project" value="UniProtKB-KW"/>
</dbReference>
<evidence type="ECO:0000256" key="9">
    <source>
        <dbReference type="ARBA" id="ARBA00023125"/>
    </source>
</evidence>
<keyword evidence="12" id="KW-0863">Zinc-finger</keyword>
<dbReference type="GO" id="GO:0004190">
    <property type="term" value="F:aspartic-type endopeptidase activity"/>
    <property type="evidence" value="ECO:0007669"/>
    <property type="project" value="UniProtKB-KW"/>
</dbReference>
<dbReference type="InterPro" id="IPR041577">
    <property type="entry name" value="RT_RNaseH_2"/>
</dbReference>
<keyword evidence="3" id="KW-0064">Aspartyl protease</keyword>
<keyword evidence="1" id="KW-0645">Protease</keyword>
<dbReference type="eggNOG" id="KOG0017">
    <property type="taxonomic scope" value="Eukaryota"/>
</dbReference>
<evidence type="ECO:0000259" key="13">
    <source>
        <dbReference type="PROSITE" id="PS50013"/>
    </source>
</evidence>
<sequence length="659" mass="75111">MPSHPATPKATPTKFQTPAATLPTLGIKRSLNCFNCGELGHYANSCPKACNTPVRTGANAVTVKDHSIPNPGRGLFRTPLSPKTTSGFPQAQVNHVQAEEAQEASDVLMGMDWLNQHKGVIDFSRREVTDFLDVFPEELPGMPPDRDIEFIIELMPGMAPISKRPYRMPANEGAPVLFVKKKDGNMRMCVDYRLLNEVTIKNRYPLPQIDDLFDKLKGATVFSKVDLRSGLLWSSSLIFSSVVFIDDNLIYSRTPEEHKEHLQLVLEKLRGQKLYAKFSKCEFCLKEVAFLGHIISEGGVSVDPDKISAVTAWKTPKSLKFIEGFSKIARPMTQLLKKEKKFVWTEQCERSFEKLKDKLTTTPILVLPDNRKDFVIYCDASRNGLGGVLMQDGKELQADLHHLNLEVVAQGMVQSLEVQPLLSDQIKAAQGMDPEVVQIKEKIRAGKAMGFRVDENGTLWYKQRVFVPNHDELRQLILKEAHDSAYSLHPGSTKMYQDLKEAYWWSNMKRDVAEYVALCDVSPLRATQRFKVKGKLTPRYVGPFPITARRGEVAYQLELPEHLSDVHPVFHVSQLKKCLRVPEEQVPVEGIELRSDLTYAEQPARILEMAERRTRSKVIRMYKVQWQNHTVDEANWEREDYLQREFPHMLTEMQEPPQE</sequence>
<dbReference type="OMA" id="NWEREDY"/>
<keyword evidence="8" id="KW-0239">DNA-directed DNA polymerase</keyword>
<dbReference type="HOGENOM" id="CLU_416448_0_0_1"/>
<evidence type="ECO:0000256" key="2">
    <source>
        <dbReference type="ARBA" id="ARBA00022723"/>
    </source>
</evidence>
<dbReference type="STRING" id="4533.J3LCD0"/>
<organism evidence="15">
    <name type="scientific">Oryza brachyantha</name>
    <name type="common">malo sina</name>
    <dbReference type="NCBI Taxonomy" id="4533"/>
    <lineage>
        <taxon>Eukaryota</taxon>
        <taxon>Viridiplantae</taxon>
        <taxon>Streptophyta</taxon>
        <taxon>Embryophyta</taxon>
        <taxon>Tracheophyta</taxon>
        <taxon>Spermatophyta</taxon>
        <taxon>Magnoliopsida</taxon>
        <taxon>Liliopsida</taxon>
        <taxon>Poales</taxon>
        <taxon>Poaceae</taxon>
        <taxon>BOP clade</taxon>
        <taxon>Oryzoideae</taxon>
        <taxon>Oryzeae</taxon>
        <taxon>Oryzinae</taxon>
        <taxon>Oryza</taxon>
    </lineage>
</organism>
<dbReference type="Pfam" id="PF24626">
    <property type="entry name" value="SH3_Tf2-1"/>
    <property type="match status" value="1"/>
</dbReference>
<protein>
    <recommendedName>
        <fullName evidence="17">CCHC-type domain-containing protein</fullName>
    </recommendedName>
</protein>
<evidence type="ECO:0008006" key="17">
    <source>
        <dbReference type="Google" id="ProtNLM"/>
    </source>
</evidence>
<keyword evidence="5" id="KW-0460">Magnesium</keyword>
<dbReference type="GO" id="GO:0008270">
    <property type="term" value="F:zinc ion binding"/>
    <property type="evidence" value="ECO:0007669"/>
    <property type="project" value="UniProtKB-KW"/>
</dbReference>
<evidence type="ECO:0000256" key="4">
    <source>
        <dbReference type="ARBA" id="ARBA00022801"/>
    </source>
</evidence>
<dbReference type="InterPro" id="IPR036875">
    <property type="entry name" value="Znf_CCHC_sf"/>
</dbReference>
<dbReference type="SUPFAM" id="SSF54160">
    <property type="entry name" value="Chromo domain-like"/>
    <property type="match status" value="1"/>
</dbReference>
<dbReference type="InterPro" id="IPR041588">
    <property type="entry name" value="Integrase_H2C2"/>
</dbReference>
<keyword evidence="9" id="KW-0238">DNA-binding</keyword>
<proteinExistence type="predicted"/>
<dbReference type="PROSITE" id="PS50158">
    <property type="entry name" value="ZF_CCHC"/>
    <property type="match status" value="1"/>
</dbReference>
<dbReference type="GO" id="GO:0003887">
    <property type="term" value="F:DNA-directed DNA polymerase activity"/>
    <property type="evidence" value="ECO:0007669"/>
    <property type="project" value="UniProtKB-KW"/>
</dbReference>
<name>J3LCD0_ORYBR</name>
<feature type="domain" description="CCHC-type" evidence="14">
    <location>
        <begin position="33"/>
        <end position="48"/>
    </location>
</feature>
<dbReference type="InterPro" id="IPR050951">
    <property type="entry name" value="Retrovirus_Pol_polyprotein"/>
</dbReference>
<dbReference type="Gene3D" id="1.10.340.70">
    <property type="match status" value="1"/>
</dbReference>
<dbReference type="Gene3D" id="3.30.70.270">
    <property type="match status" value="3"/>
</dbReference>
<evidence type="ECO:0000256" key="5">
    <source>
        <dbReference type="ARBA" id="ARBA00022842"/>
    </source>
</evidence>
<dbReference type="SMART" id="SM00343">
    <property type="entry name" value="ZnF_C2HC"/>
    <property type="match status" value="1"/>
</dbReference>
<evidence type="ECO:0000256" key="1">
    <source>
        <dbReference type="ARBA" id="ARBA00022670"/>
    </source>
</evidence>